<dbReference type="InterPro" id="IPR002938">
    <property type="entry name" value="FAD-bd"/>
</dbReference>
<dbReference type="PANTHER" id="PTHR13789">
    <property type="entry name" value="MONOOXYGENASE"/>
    <property type="match status" value="1"/>
</dbReference>
<dbReference type="SUPFAM" id="SSF51905">
    <property type="entry name" value="FAD/NAD(P)-binding domain"/>
    <property type="match status" value="1"/>
</dbReference>
<dbReference type="EMBL" id="JAFJYH010000449">
    <property type="protein sequence ID" value="KAG4411686.1"/>
    <property type="molecule type" value="Genomic_DNA"/>
</dbReference>
<evidence type="ECO:0000313" key="7">
    <source>
        <dbReference type="EMBL" id="KAG4411686.1"/>
    </source>
</evidence>
<dbReference type="Proteomes" id="UP000664132">
    <property type="component" value="Unassembled WGS sequence"/>
</dbReference>
<name>A0A8H7VYR6_9HELO</name>
<evidence type="ECO:0000256" key="3">
    <source>
        <dbReference type="ARBA" id="ARBA00022827"/>
    </source>
</evidence>
<evidence type="ECO:0000256" key="4">
    <source>
        <dbReference type="ARBA" id="ARBA00023002"/>
    </source>
</evidence>
<dbReference type="PRINTS" id="PR00420">
    <property type="entry name" value="RNGMNOXGNASE"/>
</dbReference>
<feature type="domain" description="FAD-binding" evidence="6">
    <location>
        <begin position="12"/>
        <end position="369"/>
    </location>
</feature>
<gene>
    <name evidence="7" type="ORF">IFR04_015184</name>
</gene>
<protein>
    <recommendedName>
        <fullName evidence="6">FAD-binding domain-containing protein</fullName>
    </recommendedName>
</protein>
<keyword evidence="5" id="KW-0503">Monooxygenase</keyword>
<comment type="similarity">
    <text evidence="1">Belongs to the paxM FAD-dependent monooxygenase family.</text>
</comment>
<dbReference type="GO" id="GO:0004497">
    <property type="term" value="F:monooxygenase activity"/>
    <property type="evidence" value="ECO:0007669"/>
    <property type="project" value="UniProtKB-KW"/>
</dbReference>
<dbReference type="PANTHER" id="PTHR13789:SF172">
    <property type="entry name" value="HYDROXYLASE, PUTATIVE (AFU_ORTHOLOGUE AFUA_1G12410)-RELATED"/>
    <property type="match status" value="1"/>
</dbReference>
<dbReference type="Gene3D" id="3.50.50.60">
    <property type="entry name" value="FAD/NAD(P)-binding domain"/>
    <property type="match status" value="1"/>
</dbReference>
<proteinExistence type="inferred from homology"/>
<dbReference type="Pfam" id="PF01494">
    <property type="entry name" value="FAD_binding_3"/>
    <property type="match status" value="1"/>
</dbReference>
<comment type="caution">
    <text evidence="7">The sequence shown here is derived from an EMBL/GenBank/DDBJ whole genome shotgun (WGS) entry which is preliminary data.</text>
</comment>
<accession>A0A8H7VYR6</accession>
<reference evidence="7" key="1">
    <citation type="submission" date="2021-02" db="EMBL/GenBank/DDBJ databases">
        <title>Genome sequence Cadophora malorum strain M34.</title>
        <authorList>
            <person name="Stefanovic E."/>
            <person name="Vu D."/>
            <person name="Scully C."/>
            <person name="Dijksterhuis J."/>
            <person name="Roader J."/>
            <person name="Houbraken J."/>
        </authorList>
    </citation>
    <scope>NUCLEOTIDE SEQUENCE</scope>
    <source>
        <strain evidence="7">M34</strain>
    </source>
</reference>
<dbReference type="OrthoDB" id="1047367at2759"/>
<dbReference type="SUPFAM" id="SSF54373">
    <property type="entry name" value="FAD-linked reductases, C-terminal domain"/>
    <property type="match status" value="1"/>
</dbReference>
<keyword evidence="3" id="KW-0274">FAD</keyword>
<keyword evidence="4" id="KW-0560">Oxidoreductase</keyword>
<evidence type="ECO:0000256" key="2">
    <source>
        <dbReference type="ARBA" id="ARBA00022630"/>
    </source>
</evidence>
<evidence type="ECO:0000313" key="8">
    <source>
        <dbReference type="Proteomes" id="UP000664132"/>
    </source>
</evidence>
<sequence length="417" mass="46078">MPSAISPSKTLNVAIIGSGLGGLSAAIALRRQGHLVTLYERYDFANEVGASLSVASNGSRFLEQWGVNIPAVKPVVLKKLIMHDWKTGEVKSEYGLGDYKARFGTEYFNFHRIDMHNVLMDTVREESSEELGPRGSIVTNHKALNVDHETGLITFENGNTAMADLIIAADGIRSLTRERIGITPSVESSESCCYRCIISSSRLHDLGLSEFVLNNGIEFWGGFGIDKIVMSACHDGETISCYCFFPASHNDLSKDGWNIGATPEELAATYPDLDPRVITLFLHASDIKMWRLYIHQPYPYWTKGRVGLLGDAAHPMLPDQSQGFCMALEDAGALGFIFSEEFRDVWGEDVSKGLELYEKVRKERASKVQAASARARTDLSERIGWSSASDRPGKLTIEEVCGYDMLAHIRKLVSKSV</sequence>
<dbReference type="GO" id="GO:0071949">
    <property type="term" value="F:FAD binding"/>
    <property type="evidence" value="ECO:0007669"/>
    <property type="project" value="InterPro"/>
</dbReference>
<organism evidence="7 8">
    <name type="scientific">Cadophora malorum</name>
    <dbReference type="NCBI Taxonomy" id="108018"/>
    <lineage>
        <taxon>Eukaryota</taxon>
        <taxon>Fungi</taxon>
        <taxon>Dikarya</taxon>
        <taxon>Ascomycota</taxon>
        <taxon>Pezizomycotina</taxon>
        <taxon>Leotiomycetes</taxon>
        <taxon>Helotiales</taxon>
        <taxon>Ploettnerulaceae</taxon>
        <taxon>Cadophora</taxon>
    </lineage>
</organism>
<dbReference type="InterPro" id="IPR050493">
    <property type="entry name" value="FAD-dep_Monooxygenase_BioMet"/>
</dbReference>
<keyword evidence="8" id="KW-1185">Reference proteome</keyword>
<keyword evidence="2" id="KW-0285">Flavoprotein</keyword>
<evidence type="ECO:0000259" key="6">
    <source>
        <dbReference type="Pfam" id="PF01494"/>
    </source>
</evidence>
<dbReference type="AlphaFoldDB" id="A0A8H7VYR6"/>
<evidence type="ECO:0000256" key="5">
    <source>
        <dbReference type="ARBA" id="ARBA00023033"/>
    </source>
</evidence>
<dbReference type="InterPro" id="IPR036188">
    <property type="entry name" value="FAD/NAD-bd_sf"/>
</dbReference>
<evidence type="ECO:0000256" key="1">
    <source>
        <dbReference type="ARBA" id="ARBA00007992"/>
    </source>
</evidence>